<gene>
    <name evidence="1" type="ORF">S01H1_70786</name>
</gene>
<reference evidence="1" key="1">
    <citation type="journal article" date="2014" name="Front. Microbiol.">
        <title>High frequency of phylogenetically diverse reductive dehalogenase-homologous genes in deep subseafloor sedimentary metagenomes.</title>
        <authorList>
            <person name="Kawai M."/>
            <person name="Futagami T."/>
            <person name="Toyoda A."/>
            <person name="Takaki Y."/>
            <person name="Nishi S."/>
            <person name="Hori S."/>
            <person name="Arai W."/>
            <person name="Tsubouchi T."/>
            <person name="Morono Y."/>
            <person name="Uchiyama I."/>
            <person name="Ito T."/>
            <person name="Fujiyama A."/>
            <person name="Inagaki F."/>
            <person name="Takami H."/>
        </authorList>
    </citation>
    <scope>NUCLEOTIDE SEQUENCE</scope>
    <source>
        <strain evidence="1">Expedition CK06-06</strain>
    </source>
</reference>
<name>X0WZW6_9ZZZZ</name>
<organism evidence="1">
    <name type="scientific">marine sediment metagenome</name>
    <dbReference type="NCBI Taxonomy" id="412755"/>
    <lineage>
        <taxon>unclassified sequences</taxon>
        <taxon>metagenomes</taxon>
        <taxon>ecological metagenomes</taxon>
    </lineage>
</organism>
<dbReference type="EMBL" id="BARS01047094">
    <property type="protein sequence ID" value="GAG36275.1"/>
    <property type="molecule type" value="Genomic_DNA"/>
</dbReference>
<evidence type="ECO:0000313" key="1">
    <source>
        <dbReference type="EMBL" id="GAG36275.1"/>
    </source>
</evidence>
<dbReference type="AlphaFoldDB" id="X0WZW6"/>
<comment type="caution">
    <text evidence="1">The sequence shown here is derived from an EMBL/GenBank/DDBJ whole genome shotgun (WGS) entry which is preliminary data.</text>
</comment>
<proteinExistence type="predicted"/>
<accession>X0WZW6</accession>
<protein>
    <submittedName>
        <fullName evidence="1">Uncharacterized protein</fullName>
    </submittedName>
</protein>
<feature type="non-terminal residue" evidence="1">
    <location>
        <position position="1"/>
    </location>
</feature>
<sequence length="89" mass="10100">FVVNPSITVIFPNGGESINQENCKIQWDSKKVKSIDVLLIAYDENKNQLMCYHNPIETGFVPLSEAPIAIFKKAAKAEMDIIWHPLNRN</sequence>